<dbReference type="InterPro" id="IPR027417">
    <property type="entry name" value="P-loop_NTPase"/>
</dbReference>
<dbReference type="Pfam" id="PF17855">
    <property type="entry name" value="MCM_lid"/>
    <property type="match status" value="1"/>
</dbReference>
<gene>
    <name evidence="15" type="primary">MCM8</name>
</gene>
<dbReference type="Bgee" id="ENSMNEG00000033748">
    <property type="expression patterns" value="Expressed in bone marrow and 12 other cell types or tissues"/>
</dbReference>
<evidence type="ECO:0000256" key="4">
    <source>
        <dbReference type="ARBA" id="ARBA00012551"/>
    </source>
</evidence>
<dbReference type="PANTHER" id="PTHR11630:SF47">
    <property type="entry name" value="DNA HELICASE MCM8"/>
    <property type="match status" value="1"/>
</dbReference>
<dbReference type="GO" id="GO:0005634">
    <property type="term" value="C:nucleus"/>
    <property type="evidence" value="ECO:0007669"/>
    <property type="project" value="UniProtKB-SubCell"/>
</dbReference>
<keyword evidence="10" id="KW-0539">Nucleus</keyword>
<organism evidence="15 16">
    <name type="scientific">Macaca nemestrina</name>
    <name type="common">Pig-tailed macaque</name>
    <dbReference type="NCBI Taxonomy" id="9545"/>
    <lineage>
        <taxon>Eukaryota</taxon>
        <taxon>Metazoa</taxon>
        <taxon>Chordata</taxon>
        <taxon>Craniata</taxon>
        <taxon>Vertebrata</taxon>
        <taxon>Euteleostomi</taxon>
        <taxon>Mammalia</taxon>
        <taxon>Eutheria</taxon>
        <taxon>Euarchontoglires</taxon>
        <taxon>Primates</taxon>
        <taxon>Haplorrhini</taxon>
        <taxon>Catarrhini</taxon>
        <taxon>Cercopithecidae</taxon>
        <taxon>Cercopithecinae</taxon>
        <taxon>Macaca</taxon>
    </lineage>
</organism>
<reference evidence="15" key="2">
    <citation type="submission" date="2025-09" db="UniProtKB">
        <authorList>
            <consortium name="Ensembl"/>
        </authorList>
    </citation>
    <scope>IDENTIFICATION</scope>
</reference>
<keyword evidence="7" id="KW-0347">Helicase</keyword>
<dbReference type="Gene3D" id="3.40.50.300">
    <property type="entry name" value="P-loop containing nucleotide triphosphate hydrolases"/>
    <property type="match status" value="1"/>
</dbReference>
<dbReference type="GO" id="GO:0000724">
    <property type="term" value="P:double-strand break repair via homologous recombination"/>
    <property type="evidence" value="ECO:0007669"/>
    <property type="project" value="TreeGrafter"/>
</dbReference>
<dbReference type="Gene3D" id="2.40.50.140">
    <property type="entry name" value="Nucleic acid-binding proteins"/>
    <property type="match status" value="1"/>
</dbReference>
<dbReference type="InterPro" id="IPR056875">
    <property type="entry name" value="MCM8/REC_WHD"/>
</dbReference>
<evidence type="ECO:0000256" key="12">
    <source>
        <dbReference type="RuleBase" id="RU004070"/>
    </source>
</evidence>
<keyword evidence="5" id="KW-0158">Chromosome</keyword>
<dbReference type="InterPro" id="IPR001208">
    <property type="entry name" value="MCM_dom"/>
</dbReference>
<comment type="catalytic activity">
    <reaction evidence="11">
        <text>ATP + H2O = ADP + phosphate + H(+)</text>
        <dbReference type="Rhea" id="RHEA:13065"/>
        <dbReference type="ChEBI" id="CHEBI:15377"/>
        <dbReference type="ChEBI" id="CHEBI:15378"/>
        <dbReference type="ChEBI" id="CHEBI:30616"/>
        <dbReference type="ChEBI" id="CHEBI:43474"/>
        <dbReference type="ChEBI" id="CHEBI:456216"/>
        <dbReference type="EC" id="3.6.4.12"/>
    </reaction>
</comment>
<dbReference type="InterPro" id="IPR041562">
    <property type="entry name" value="MCM_lid"/>
</dbReference>
<evidence type="ECO:0000256" key="7">
    <source>
        <dbReference type="ARBA" id="ARBA00022806"/>
    </source>
</evidence>
<comment type="subcellular location">
    <subcellularLocation>
        <location evidence="2">Chromosome</location>
    </subcellularLocation>
    <subcellularLocation>
        <location evidence="1">Nucleus</location>
    </subcellularLocation>
</comment>
<dbReference type="EC" id="3.6.4.12" evidence="4"/>
<dbReference type="AlphaFoldDB" id="A0A2K6C8G2"/>
<evidence type="ECO:0000256" key="5">
    <source>
        <dbReference type="ARBA" id="ARBA00022454"/>
    </source>
</evidence>
<evidence type="ECO:0000313" key="15">
    <source>
        <dbReference type="Ensembl" id="ENSMNEP00000019941.1"/>
    </source>
</evidence>
<dbReference type="GO" id="GO:0017116">
    <property type="term" value="F:single-stranded DNA helicase activity"/>
    <property type="evidence" value="ECO:0007669"/>
    <property type="project" value="TreeGrafter"/>
</dbReference>
<dbReference type="GO" id="GO:0003697">
    <property type="term" value="F:single-stranded DNA binding"/>
    <property type="evidence" value="ECO:0007669"/>
    <property type="project" value="TreeGrafter"/>
</dbReference>
<dbReference type="PANTHER" id="PTHR11630">
    <property type="entry name" value="DNA REPLICATION LICENSING FACTOR MCM FAMILY MEMBER"/>
    <property type="match status" value="1"/>
</dbReference>
<evidence type="ECO:0000256" key="2">
    <source>
        <dbReference type="ARBA" id="ARBA00004286"/>
    </source>
</evidence>
<dbReference type="Proteomes" id="UP000233120">
    <property type="component" value="Unassembled WGS sequence"/>
</dbReference>
<dbReference type="SUPFAM" id="SSF52540">
    <property type="entry name" value="P-loop containing nucleoside triphosphate hydrolases"/>
    <property type="match status" value="1"/>
</dbReference>
<proteinExistence type="inferred from homology"/>
<keyword evidence="6 12" id="KW-0547">Nucleotide-binding</keyword>
<keyword evidence="7" id="KW-0378">Hydrolase</keyword>
<keyword evidence="8 12" id="KW-0067">ATP-binding</keyword>
<dbReference type="Pfam" id="PF17207">
    <property type="entry name" value="MCM_OB"/>
    <property type="match status" value="1"/>
</dbReference>
<evidence type="ECO:0000259" key="14">
    <source>
        <dbReference type="PROSITE" id="PS50051"/>
    </source>
</evidence>
<evidence type="ECO:0000256" key="11">
    <source>
        <dbReference type="ARBA" id="ARBA00047995"/>
    </source>
</evidence>
<dbReference type="Pfam" id="PF26065">
    <property type="entry name" value="MCM8_N"/>
    <property type="match status" value="1"/>
</dbReference>
<dbReference type="Pfam" id="PF00493">
    <property type="entry name" value="MCM"/>
    <property type="match status" value="1"/>
</dbReference>
<evidence type="ECO:0000256" key="6">
    <source>
        <dbReference type="ARBA" id="ARBA00022741"/>
    </source>
</evidence>
<dbReference type="GeneTree" id="ENSGT01150000286951"/>
<name>A0A2K6C8G2_MACNE</name>
<dbReference type="PRINTS" id="PR01657">
    <property type="entry name" value="MCMFAMILY"/>
</dbReference>
<reference evidence="15" key="1">
    <citation type="submission" date="2025-08" db="UniProtKB">
        <authorList>
            <consortium name="Ensembl"/>
        </authorList>
    </citation>
    <scope>IDENTIFICATION</scope>
</reference>
<evidence type="ECO:0000256" key="3">
    <source>
        <dbReference type="ARBA" id="ARBA00008010"/>
    </source>
</evidence>
<dbReference type="PROSITE" id="PS50051">
    <property type="entry name" value="MCM_2"/>
    <property type="match status" value="1"/>
</dbReference>
<dbReference type="InterPro" id="IPR033762">
    <property type="entry name" value="MCM_OB"/>
</dbReference>
<dbReference type="GO" id="GO:0005524">
    <property type="term" value="F:ATP binding"/>
    <property type="evidence" value="ECO:0007669"/>
    <property type="project" value="UniProtKB-KW"/>
</dbReference>
<evidence type="ECO:0000256" key="1">
    <source>
        <dbReference type="ARBA" id="ARBA00004123"/>
    </source>
</evidence>
<dbReference type="FunFam" id="2.40.50.140:FF:000487">
    <property type="entry name" value="Minichromosome maintenance 8 homologous recombination repair factor"/>
    <property type="match status" value="1"/>
</dbReference>
<dbReference type="InterPro" id="IPR058767">
    <property type="entry name" value="MCM8_N"/>
</dbReference>
<accession>A0A2K6C8G2</accession>
<evidence type="ECO:0000256" key="10">
    <source>
        <dbReference type="ARBA" id="ARBA00023242"/>
    </source>
</evidence>
<dbReference type="GO" id="GO:0005694">
    <property type="term" value="C:chromosome"/>
    <property type="evidence" value="ECO:0007669"/>
    <property type="project" value="UniProtKB-SubCell"/>
</dbReference>
<sequence>MNREYRGRGFGRGRFQSWKRGKGGGNFSGKWRERGHRPDLSKTTGKHTSEQTPQSLLSTKTPQSMQSTLDQLIPYKGWKLYFSEVYSDSSPLIEKIQAFEKFFTRHIYLYDKDEIERKGSILVDFKELIKDDEVTNLIPDTANELRDAPEKTLACMGLAIHQVLTKDLERHAAELQAQEGLSSDGETMVNVPHIHGYNYEPLTQLKNVRANTMENTLPLCTKMAFLCAACGEVQSFPLPDGKYSLHQRSFTALCSSPLTVTMDWQSIKIQELMSDDQREAGRIPRTIECELVHDLVDSCVPGDTVTVTGIVKVSNAEEGSRNKNDKCMFLLYIEANSISNSKGQKTKSSEDGCKHGMLMEFSLKDLYAIQEIQAEENLFKLIVKYVRCHLKFYYIHAACNVAPRGVYVCGNTTTTSGLTVTLSKDSSSGDFALEAGALVLGDQGICGIDEFDKMGNQHQALLEAMEQQSISLAKAGVVCSLPARTSIIAAANPVGGHYNKAKTVSENLKMGSALLSRFDLVFILLDTPNEHHDHLLSEHVIAIRAGKQRTISSVTVARTNSQDSNTLVLEVVSEKPLSERLKVVPGETIDPIPHQLLRKYIGYARQYVYPRLSKEAAQVLQDFYLELRKQSQRLNSSPITTRQLESLIRLTEARARLELREEATKEDAEDIVEIMKYSMLGTYSDEFGNLDFERSQHGSGMSNRSTAKRFISALNNIAERTYNNIFQFHQLRQIAKELNIQVADFENFIGSLNDQGYLLKKGPKVYQLQTM</sequence>
<dbReference type="Pfam" id="PF25051">
    <property type="entry name" value="WHD_MCM8"/>
    <property type="match status" value="1"/>
</dbReference>
<comment type="similarity">
    <text evidence="3 12">Belongs to the MCM family.</text>
</comment>
<keyword evidence="16" id="KW-1185">Reference proteome</keyword>
<dbReference type="Ensembl" id="ENSMNET00000044183.1">
    <property type="protein sequence ID" value="ENSMNEP00000019941.1"/>
    <property type="gene ID" value="ENSMNEG00000033748.1"/>
</dbReference>
<feature type="region of interest" description="Disordered" evidence="13">
    <location>
        <begin position="1"/>
        <end position="63"/>
    </location>
</feature>
<dbReference type="CDD" id="cd22247">
    <property type="entry name" value="MCM8_WHD"/>
    <property type="match status" value="1"/>
</dbReference>
<keyword evidence="9 12" id="KW-0238">DNA-binding</keyword>
<feature type="compositionally biased region" description="Polar residues" evidence="13">
    <location>
        <begin position="50"/>
        <end position="63"/>
    </location>
</feature>
<protein>
    <recommendedName>
        <fullName evidence="4">DNA helicase</fullName>
        <ecNumber evidence="4">3.6.4.12</ecNumber>
    </recommendedName>
</protein>
<feature type="compositionally biased region" description="Basic and acidic residues" evidence="13">
    <location>
        <begin position="30"/>
        <end position="40"/>
    </location>
</feature>
<evidence type="ECO:0000313" key="16">
    <source>
        <dbReference type="Proteomes" id="UP000233120"/>
    </source>
</evidence>
<dbReference type="GO" id="GO:0042555">
    <property type="term" value="C:MCM complex"/>
    <property type="evidence" value="ECO:0007669"/>
    <property type="project" value="TreeGrafter"/>
</dbReference>
<evidence type="ECO:0000256" key="9">
    <source>
        <dbReference type="ARBA" id="ARBA00023125"/>
    </source>
</evidence>
<evidence type="ECO:0000256" key="13">
    <source>
        <dbReference type="SAM" id="MobiDB-lite"/>
    </source>
</evidence>
<dbReference type="SMART" id="SM00350">
    <property type="entry name" value="MCM"/>
    <property type="match status" value="1"/>
</dbReference>
<dbReference type="InterPro" id="IPR031327">
    <property type="entry name" value="MCM"/>
</dbReference>
<evidence type="ECO:0000256" key="8">
    <source>
        <dbReference type="ARBA" id="ARBA00022840"/>
    </source>
</evidence>
<feature type="domain" description="MCM C-terminal AAA(+) ATPase" evidence="14">
    <location>
        <begin position="391"/>
        <end position="540"/>
    </location>
</feature>
<dbReference type="InterPro" id="IPR012340">
    <property type="entry name" value="NA-bd_OB-fold"/>
</dbReference>
<dbReference type="SUPFAM" id="SSF50249">
    <property type="entry name" value="Nucleic acid-binding proteins"/>
    <property type="match status" value="1"/>
</dbReference>